<name>A0A8H7AV46_9EURO</name>
<feature type="compositionally biased region" description="Polar residues" evidence="1">
    <location>
        <begin position="530"/>
        <end position="546"/>
    </location>
</feature>
<evidence type="ECO:0000256" key="1">
    <source>
        <dbReference type="SAM" id="MobiDB-lite"/>
    </source>
</evidence>
<feature type="transmembrane region" description="Helical" evidence="2">
    <location>
        <begin position="57"/>
        <end position="78"/>
    </location>
</feature>
<gene>
    <name evidence="3" type="ORF">GJ744_008796</name>
</gene>
<keyword evidence="2" id="KW-0472">Membrane</keyword>
<organism evidence="3 4">
    <name type="scientific">Endocarpon pusillum</name>
    <dbReference type="NCBI Taxonomy" id="364733"/>
    <lineage>
        <taxon>Eukaryota</taxon>
        <taxon>Fungi</taxon>
        <taxon>Dikarya</taxon>
        <taxon>Ascomycota</taxon>
        <taxon>Pezizomycotina</taxon>
        <taxon>Eurotiomycetes</taxon>
        <taxon>Chaetothyriomycetidae</taxon>
        <taxon>Verrucariales</taxon>
        <taxon>Verrucariaceae</taxon>
        <taxon>Endocarpon</taxon>
    </lineage>
</organism>
<feature type="transmembrane region" description="Helical" evidence="2">
    <location>
        <begin position="158"/>
        <end position="177"/>
    </location>
</feature>
<feature type="compositionally biased region" description="Basic and acidic residues" evidence="1">
    <location>
        <begin position="618"/>
        <end position="637"/>
    </location>
</feature>
<dbReference type="AlphaFoldDB" id="A0A8H7AV46"/>
<evidence type="ECO:0008006" key="5">
    <source>
        <dbReference type="Google" id="ProtNLM"/>
    </source>
</evidence>
<keyword evidence="2" id="KW-0812">Transmembrane</keyword>
<evidence type="ECO:0000313" key="3">
    <source>
        <dbReference type="EMBL" id="KAF7513502.1"/>
    </source>
</evidence>
<feature type="transmembrane region" description="Helical" evidence="2">
    <location>
        <begin position="234"/>
        <end position="257"/>
    </location>
</feature>
<keyword evidence="4" id="KW-1185">Reference proteome</keyword>
<evidence type="ECO:0000313" key="4">
    <source>
        <dbReference type="Proteomes" id="UP000606974"/>
    </source>
</evidence>
<proteinExistence type="predicted"/>
<dbReference type="OrthoDB" id="5313079at2759"/>
<feature type="transmembrane region" description="Helical" evidence="2">
    <location>
        <begin position="203"/>
        <end position="222"/>
    </location>
</feature>
<feature type="region of interest" description="Disordered" evidence="1">
    <location>
        <begin position="477"/>
        <end position="559"/>
    </location>
</feature>
<evidence type="ECO:0000256" key="2">
    <source>
        <dbReference type="SAM" id="Phobius"/>
    </source>
</evidence>
<feature type="transmembrane region" description="Helical" evidence="2">
    <location>
        <begin position="24"/>
        <end position="45"/>
    </location>
</feature>
<sequence>MAFHVSGKGLDGERRLNVDDLGKLYISVVIIWTAIVFCASSFLLCNRDLPVLRVRKTHLWTAAVTFLHSYWVLCLLAYVLNGAYPCTAEFWIMSLWLPFGMALFQVNGMHLLHIASLQTRFISPQSLYAYYGSRSVKSGWRSLRKLSLPDSLSRLQKVSILAGVVLQVLATMVVYLVSRKFHPSFGVVGHAVGAAQCRRGWEWVPSIVWQFFWAWIYAPYLLWKVRKIHDLHGWRLQTIICCISGLLGSPMWLLALYSPSYSSGFAKASRYFIPPLWFTPGIVAMEVSVIFIPCVMVIKSRKLQSETLQQILEWDRNKGSGTSVDTGSTYVSGSDEYRVPSPTPSTAPIRNELYSMKALEKALTTNITPLLRFSALKDFSAENISFLKHIQDWKATWTATSSPPPASVAQRFPFNNKKPSPLPFPAESLRRHQFALAVEIYISFISREYSDFPINISGPQYCDLECIFSDAASTLDTQTQENSATPFDAFPCPDLESPSTPGIGDDMEKHADVSMTMSSARSRERDELSIASTSVNTISNKTTPVSTHPDRDNASDSPRLSAYPALNLLSLTPRLAQDVAIPPGFGPQVFNETERAVKYVVLTNTWPKFVAAGSASKGSEERLRERERGKKEDRAGEAEGEVVGCGFAVRGKGKGEGWSRLWGGK</sequence>
<feature type="transmembrane region" description="Helical" evidence="2">
    <location>
        <begin position="90"/>
        <end position="112"/>
    </location>
</feature>
<reference evidence="3" key="1">
    <citation type="submission" date="2020-02" db="EMBL/GenBank/DDBJ databases">
        <authorList>
            <person name="Palmer J.M."/>
        </authorList>
    </citation>
    <scope>NUCLEOTIDE SEQUENCE</scope>
    <source>
        <strain evidence="3">EPUS1.4</strain>
        <tissue evidence="3">Thallus</tissue>
    </source>
</reference>
<feature type="region of interest" description="Disordered" evidence="1">
    <location>
        <begin position="613"/>
        <end position="639"/>
    </location>
</feature>
<accession>A0A8H7AV46</accession>
<keyword evidence="2" id="KW-1133">Transmembrane helix</keyword>
<feature type="transmembrane region" description="Helical" evidence="2">
    <location>
        <begin position="277"/>
        <end position="298"/>
    </location>
</feature>
<dbReference type="EMBL" id="JAACFV010000005">
    <property type="protein sequence ID" value="KAF7513502.1"/>
    <property type="molecule type" value="Genomic_DNA"/>
</dbReference>
<comment type="caution">
    <text evidence="3">The sequence shown here is derived from an EMBL/GenBank/DDBJ whole genome shotgun (WGS) entry which is preliminary data.</text>
</comment>
<protein>
    <recommendedName>
        <fullName evidence="5">RGS domain-containing protein</fullName>
    </recommendedName>
</protein>
<dbReference type="Proteomes" id="UP000606974">
    <property type="component" value="Unassembled WGS sequence"/>
</dbReference>